<feature type="transmembrane region" description="Helical" evidence="8">
    <location>
        <begin position="249"/>
        <end position="274"/>
    </location>
</feature>
<protein>
    <recommendedName>
        <fullName evidence="2">Seipin</fullName>
    </recommendedName>
</protein>
<name>A0A443SVR8_9ACAR</name>
<dbReference type="InterPro" id="IPR009617">
    <property type="entry name" value="Seipin"/>
</dbReference>
<dbReference type="PANTHER" id="PTHR21212:SF0">
    <property type="entry name" value="SEIPIN"/>
    <property type="match status" value="1"/>
</dbReference>
<dbReference type="STRING" id="299467.A0A443SVR8"/>
<proteinExistence type="predicted"/>
<dbReference type="GO" id="GO:0140042">
    <property type="term" value="P:lipid droplet formation"/>
    <property type="evidence" value="ECO:0007669"/>
    <property type="project" value="UniProtKB-ARBA"/>
</dbReference>
<dbReference type="VEuPathDB" id="VectorBase:LDEU000434"/>
<dbReference type="PANTHER" id="PTHR21212">
    <property type="entry name" value="BERNARDINELLI-SEIP CONGENITAL LIPODYSTROPHY 2 HOMOLOG BSCL2 PROTEIN"/>
    <property type="match status" value="1"/>
</dbReference>
<evidence type="ECO:0000256" key="3">
    <source>
        <dbReference type="ARBA" id="ARBA00022692"/>
    </source>
</evidence>
<dbReference type="Pfam" id="PF02391">
    <property type="entry name" value="MoaE"/>
    <property type="match status" value="1"/>
</dbReference>
<dbReference type="Proteomes" id="UP000288716">
    <property type="component" value="Unassembled WGS sequence"/>
</dbReference>
<evidence type="ECO:0000313" key="9">
    <source>
        <dbReference type="EMBL" id="RWS31603.1"/>
    </source>
</evidence>
<dbReference type="GO" id="GO:0005789">
    <property type="term" value="C:endoplasmic reticulum membrane"/>
    <property type="evidence" value="ECO:0007669"/>
    <property type="project" value="UniProtKB-SubCell"/>
</dbReference>
<dbReference type="SUPFAM" id="SSF54690">
    <property type="entry name" value="Molybdopterin synthase subunit MoaE"/>
    <property type="match status" value="1"/>
</dbReference>
<keyword evidence="5 8" id="KW-1133">Transmembrane helix</keyword>
<keyword evidence="6" id="KW-0443">Lipid metabolism</keyword>
<evidence type="ECO:0000256" key="1">
    <source>
        <dbReference type="ARBA" id="ARBA00004477"/>
    </source>
</evidence>
<dbReference type="GO" id="GO:0006777">
    <property type="term" value="P:Mo-molybdopterin cofactor biosynthetic process"/>
    <property type="evidence" value="ECO:0007669"/>
    <property type="project" value="InterPro"/>
</dbReference>
<evidence type="ECO:0000256" key="6">
    <source>
        <dbReference type="ARBA" id="ARBA00023098"/>
    </source>
</evidence>
<reference evidence="9 10" key="1">
    <citation type="journal article" date="2018" name="Gigascience">
        <title>Genomes of trombidid mites reveal novel predicted allergens and laterally-transferred genes associated with secondary metabolism.</title>
        <authorList>
            <person name="Dong X."/>
            <person name="Chaisiri K."/>
            <person name="Xia D."/>
            <person name="Armstrong S.D."/>
            <person name="Fang Y."/>
            <person name="Donnelly M.J."/>
            <person name="Kadowaki T."/>
            <person name="McGarry J.W."/>
            <person name="Darby A.C."/>
            <person name="Makepeace B.L."/>
        </authorList>
    </citation>
    <scope>NUCLEOTIDE SEQUENCE [LARGE SCALE GENOMIC DNA]</scope>
    <source>
        <strain evidence="9">UoL-UT</strain>
    </source>
</reference>
<keyword evidence="7 8" id="KW-0472">Membrane</keyword>
<evidence type="ECO:0000313" key="10">
    <source>
        <dbReference type="Proteomes" id="UP000288716"/>
    </source>
</evidence>
<comment type="subcellular location">
    <subcellularLocation>
        <location evidence="1">Endoplasmic reticulum membrane</location>
        <topology evidence="1">Multi-pass membrane protein</topology>
    </subcellularLocation>
</comment>
<feature type="transmembrane region" description="Helical" evidence="8">
    <location>
        <begin position="51"/>
        <end position="76"/>
    </location>
</feature>
<evidence type="ECO:0000256" key="4">
    <source>
        <dbReference type="ARBA" id="ARBA00022824"/>
    </source>
</evidence>
<dbReference type="InterPro" id="IPR003448">
    <property type="entry name" value="Mopterin_biosynth_MoaE"/>
</dbReference>
<evidence type="ECO:0000256" key="2">
    <source>
        <dbReference type="ARBA" id="ARBA00022064"/>
    </source>
</evidence>
<gene>
    <name evidence="9" type="ORF">B4U80_09555</name>
</gene>
<dbReference type="InterPro" id="IPR036563">
    <property type="entry name" value="MoaE_sf"/>
</dbReference>
<dbReference type="Pfam" id="PF06775">
    <property type="entry name" value="Seipin"/>
    <property type="match status" value="1"/>
</dbReference>
<keyword evidence="4" id="KW-0256">Endoplasmic reticulum</keyword>
<organism evidence="9 10">
    <name type="scientific">Leptotrombidium deliense</name>
    <dbReference type="NCBI Taxonomy" id="299467"/>
    <lineage>
        <taxon>Eukaryota</taxon>
        <taxon>Metazoa</taxon>
        <taxon>Ecdysozoa</taxon>
        <taxon>Arthropoda</taxon>
        <taxon>Chelicerata</taxon>
        <taxon>Arachnida</taxon>
        <taxon>Acari</taxon>
        <taxon>Acariformes</taxon>
        <taxon>Trombidiformes</taxon>
        <taxon>Prostigmata</taxon>
        <taxon>Anystina</taxon>
        <taxon>Parasitengona</taxon>
        <taxon>Trombiculoidea</taxon>
        <taxon>Trombiculidae</taxon>
        <taxon>Leptotrombidium</taxon>
    </lineage>
</organism>
<dbReference type="OrthoDB" id="3990054at2759"/>
<keyword evidence="3 8" id="KW-0812">Transmembrane</keyword>
<feature type="transmembrane region" description="Helical" evidence="8">
    <location>
        <begin position="28"/>
        <end position="45"/>
    </location>
</feature>
<evidence type="ECO:0000256" key="5">
    <source>
        <dbReference type="ARBA" id="ARBA00022989"/>
    </source>
</evidence>
<dbReference type="CDD" id="cd23995">
    <property type="entry name" value="Seipin_BSCL2_like"/>
    <property type="match status" value="1"/>
</dbReference>
<dbReference type="Gene3D" id="3.90.1170.40">
    <property type="entry name" value="Molybdopterin biosynthesis MoaE subunit"/>
    <property type="match status" value="1"/>
</dbReference>
<comment type="caution">
    <text evidence="9">The sequence shown here is derived from an EMBL/GenBank/DDBJ whole genome shotgun (WGS) entry which is preliminary data.</text>
</comment>
<dbReference type="CDD" id="cd00756">
    <property type="entry name" value="MoaE"/>
    <property type="match status" value="1"/>
</dbReference>
<evidence type="ECO:0000256" key="7">
    <source>
        <dbReference type="ARBA" id="ARBA00023136"/>
    </source>
</evidence>
<dbReference type="AlphaFoldDB" id="A0A443SVR8"/>
<evidence type="ECO:0000256" key="8">
    <source>
        <dbReference type="SAM" id="Phobius"/>
    </source>
</evidence>
<sequence>MTETVDEFDMSADSMNHLKTSSGTDKRGFFSSMFSFPRFVILLMWRSLRRLTFVTILVVTIVWSSTFIYITLYYLYVPDVLHKKVINFQFDSECLEKCLHPYAEVPLSDHKTPTIFSRGQQYIFTVNLHLPESDVNWEQGMFMVKISLYDVNQKLIKSISRSTILHYKSPLVRIISVLAYWPLLITGFRHEEQFLTVPITENYIDGIYPGLGNAVFARVFLEARHVQVYSSTLIIEANLSGLRYFMVNWSITCAILGIFSIMCFLSMVTVLSVYRIVSSVDDEENEETNNFENSGLFGEVDETTTAPDSTVDNKSEIDFNEGISFVRSDECGAIHTFLGTTRNTEKSKEDNSVCRIKHLFYECYMKMAISEMENIVRQEMEKLSEVHKCYIKHRLGCVAVGQTSIMIAASSVHRQAAQSVVVSLLDRIKKTVPIWKKISFENENKQTWSDKSEAFWLQK</sequence>
<dbReference type="EMBL" id="NCKV01000117">
    <property type="protein sequence ID" value="RWS31603.1"/>
    <property type="molecule type" value="Genomic_DNA"/>
</dbReference>
<dbReference type="GO" id="GO:0006629">
    <property type="term" value="P:lipid metabolic process"/>
    <property type="evidence" value="ECO:0007669"/>
    <property type="project" value="UniProtKB-KW"/>
</dbReference>
<keyword evidence="10" id="KW-1185">Reference proteome</keyword>
<accession>A0A443SVR8</accession>